<dbReference type="EMBL" id="CP026604">
    <property type="protein sequence ID" value="AWB67785.1"/>
    <property type="molecule type" value="Genomic_DNA"/>
</dbReference>
<sequence>MKFKEYDVIVVGAGFSGAVMAERFASQQNKKVLVLDKREHVAGNCYDKVDTNGVVVHQYGPHLFHTRHEDVWQYLSQFTDWHPYEHKVLAKIDGQLAPVPFNLNSLHAFYPKNKAEQLERLLISKYGENSKIPILDLKQTDEPRLQQLADFIYNKLFVNYTCKQWGCTPEEISPSVTARVPVVLNRDDRYFHDKYQAIPKNGYTALINNILSHPNITIATNVDAKDYIALEPDSKSVLVEGDVFNGLIVYTGMLDELFSYGKGELPYRSLQFQFEQHDVEFYQPATTVNYPNEENFTRITEFKHILSQQLPSTTIVKEFPQDYDKSDPNCNIPYYPVFNEQSQAAYHVYANEIEKYPKIIALGRLAQYKYFNMDDAVKNALDIFSSGSSND</sequence>
<comment type="similarity">
    <text evidence="2">Belongs to the UDP-galactopyranose/dTDP-fucopyranose mutase family.</text>
</comment>
<keyword evidence="4" id="KW-0274">FAD</keyword>
<dbReference type="Gene3D" id="3.40.50.720">
    <property type="entry name" value="NAD(P)-binding Rossmann-like Domain"/>
    <property type="match status" value="3"/>
</dbReference>
<accession>A0A2S0VUA4</accession>
<gene>
    <name evidence="7" type="primary">glf</name>
    <name evidence="7" type="ORF">C2869_15730</name>
</gene>
<dbReference type="KEGG" id="cate:C2869_15730"/>
<evidence type="ECO:0000313" key="8">
    <source>
        <dbReference type="Proteomes" id="UP000244441"/>
    </source>
</evidence>
<dbReference type="GO" id="GO:0005829">
    <property type="term" value="C:cytosol"/>
    <property type="evidence" value="ECO:0007669"/>
    <property type="project" value="TreeGrafter"/>
</dbReference>
<name>A0A2S0VUA4_9ALTE</name>
<evidence type="ECO:0000256" key="2">
    <source>
        <dbReference type="ARBA" id="ARBA00009321"/>
    </source>
</evidence>
<dbReference type="InterPro" id="IPR015899">
    <property type="entry name" value="UDP-GalPyranose_mutase_C"/>
</dbReference>
<keyword evidence="3" id="KW-0285">Flavoprotein</keyword>
<dbReference type="OrthoDB" id="9815989at2"/>
<organism evidence="7 8">
    <name type="scientific">Saccharobesus litoralis</name>
    <dbReference type="NCBI Taxonomy" id="2172099"/>
    <lineage>
        <taxon>Bacteria</taxon>
        <taxon>Pseudomonadati</taxon>
        <taxon>Pseudomonadota</taxon>
        <taxon>Gammaproteobacteria</taxon>
        <taxon>Alteromonadales</taxon>
        <taxon>Alteromonadaceae</taxon>
        <taxon>Saccharobesus</taxon>
    </lineage>
</organism>
<proteinExistence type="inferred from homology"/>
<evidence type="ECO:0000256" key="5">
    <source>
        <dbReference type="ARBA" id="ARBA00023235"/>
    </source>
</evidence>
<feature type="domain" description="UDP-galactopyranose mutase C-terminal" evidence="6">
    <location>
        <begin position="155"/>
        <end position="370"/>
    </location>
</feature>
<dbReference type="GO" id="GO:0050660">
    <property type="term" value="F:flavin adenine dinucleotide binding"/>
    <property type="evidence" value="ECO:0007669"/>
    <property type="project" value="TreeGrafter"/>
</dbReference>
<keyword evidence="5" id="KW-0413">Isomerase</keyword>
<dbReference type="InterPro" id="IPR004379">
    <property type="entry name" value="UDP-GALP_mutase"/>
</dbReference>
<dbReference type="Proteomes" id="UP000244441">
    <property type="component" value="Chromosome"/>
</dbReference>
<protein>
    <submittedName>
        <fullName evidence="7">UDP-galactopyranose mutase</fullName>
    </submittedName>
</protein>
<keyword evidence="8" id="KW-1185">Reference proteome</keyword>
<evidence type="ECO:0000256" key="4">
    <source>
        <dbReference type="ARBA" id="ARBA00022827"/>
    </source>
</evidence>
<reference evidence="7 8" key="1">
    <citation type="submission" date="2018-01" db="EMBL/GenBank/DDBJ databases">
        <title>Genome sequence of a Cantenovulum-like bacteria.</title>
        <authorList>
            <person name="Tan W.R."/>
            <person name="Lau N.-S."/>
            <person name="Go F."/>
            <person name="Amirul A.-A.A."/>
        </authorList>
    </citation>
    <scope>NUCLEOTIDE SEQUENCE [LARGE SCALE GENOMIC DNA]</scope>
    <source>
        <strain evidence="7 8">CCB-QB4</strain>
    </source>
</reference>
<dbReference type="SUPFAM" id="SSF51971">
    <property type="entry name" value="Nucleotide-binding domain"/>
    <property type="match status" value="1"/>
</dbReference>
<dbReference type="Pfam" id="PF13450">
    <property type="entry name" value="NAD_binding_8"/>
    <property type="match status" value="1"/>
</dbReference>
<dbReference type="Pfam" id="PF03275">
    <property type="entry name" value="GLF"/>
    <property type="match status" value="1"/>
</dbReference>
<evidence type="ECO:0000259" key="6">
    <source>
        <dbReference type="Pfam" id="PF03275"/>
    </source>
</evidence>
<dbReference type="AlphaFoldDB" id="A0A2S0VUA4"/>
<dbReference type="PANTHER" id="PTHR21197">
    <property type="entry name" value="UDP-GALACTOPYRANOSE MUTASE"/>
    <property type="match status" value="1"/>
</dbReference>
<evidence type="ECO:0000313" key="7">
    <source>
        <dbReference type="EMBL" id="AWB67785.1"/>
    </source>
</evidence>
<evidence type="ECO:0000256" key="1">
    <source>
        <dbReference type="ARBA" id="ARBA00001974"/>
    </source>
</evidence>
<dbReference type="NCBIfam" id="TIGR00031">
    <property type="entry name" value="UDP-GALP_mutase"/>
    <property type="match status" value="1"/>
</dbReference>
<dbReference type="PANTHER" id="PTHR21197:SF0">
    <property type="entry name" value="UDP-GALACTOPYRANOSE MUTASE"/>
    <property type="match status" value="1"/>
</dbReference>
<evidence type="ECO:0000256" key="3">
    <source>
        <dbReference type="ARBA" id="ARBA00022630"/>
    </source>
</evidence>
<dbReference type="RefSeq" id="WP_108603853.1">
    <property type="nucleotide sequence ID" value="NZ_CP026604.1"/>
</dbReference>
<dbReference type="GO" id="GO:0008767">
    <property type="term" value="F:UDP-galactopyranose mutase activity"/>
    <property type="evidence" value="ECO:0007669"/>
    <property type="project" value="InterPro"/>
</dbReference>
<comment type="cofactor">
    <cofactor evidence="1">
        <name>FAD</name>
        <dbReference type="ChEBI" id="CHEBI:57692"/>
    </cofactor>
</comment>
<dbReference type="SUPFAM" id="SSF54373">
    <property type="entry name" value="FAD-linked reductases, C-terminal domain"/>
    <property type="match status" value="1"/>
</dbReference>